<evidence type="ECO:0000313" key="4">
    <source>
        <dbReference type="RefSeq" id="XP_017860219.1"/>
    </source>
</evidence>
<evidence type="ECO:0000256" key="2">
    <source>
        <dbReference type="SAM" id="Phobius"/>
    </source>
</evidence>
<feature type="compositionally biased region" description="Acidic residues" evidence="1">
    <location>
        <begin position="162"/>
        <end position="181"/>
    </location>
</feature>
<organism evidence="3 4">
    <name type="scientific">Drosophila arizonae</name>
    <name type="common">Fruit fly</name>
    <dbReference type="NCBI Taxonomy" id="7263"/>
    <lineage>
        <taxon>Eukaryota</taxon>
        <taxon>Metazoa</taxon>
        <taxon>Ecdysozoa</taxon>
        <taxon>Arthropoda</taxon>
        <taxon>Hexapoda</taxon>
        <taxon>Insecta</taxon>
        <taxon>Pterygota</taxon>
        <taxon>Neoptera</taxon>
        <taxon>Endopterygota</taxon>
        <taxon>Diptera</taxon>
        <taxon>Brachycera</taxon>
        <taxon>Muscomorpha</taxon>
        <taxon>Ephydroidea</taxon>
        <taxon>Drosophilidae</taxon>
        <taxon>Drosophila</taxon>
    </lineage>
</organism>
<reference evidence="4" key="3">
    <citation type="submission" date="2025-08" db="UniProtKB">
        <authorList>
            <consortium name="RefSeq"/>
        </authorList>
    </citation>
    <scope>IDENTIFICATION</scope>
    <source>
        <tissue evidence="4">Whole organism</tissue>
    </source>
</reference>
<proteinExistence type="predicted"/>
<dbReference type="GeneID" id="108611866"/>
<dbReference type="RefSeq" id="XP_017860219.1">
    <property type="nucleotide sequence ID" value="XM_018004730.1"/>
</dbReference>
<protein>
    <submittedName>
        <fullName evidence="4">Uncharacterized protein LOC108611866</fullName>
    </submittedName>
</protein>
<evidence type="ECO:0000256" key="1">
    <source>
        <dbReference type="SAM" id="MobiDB-lite"/>
    </source>
</evidence>
<feature type="compositionally biased region" description="Polar residues" evidence="1">
    <location>
        <begin position="77"/>
        <end position="89"/>
    </location>
</feature>
<keyword evidence="2" id="KW-0472">Membrane</keyword>
<evidence type="ECO:0000313" key="3">
    <source>
        <dbReference type="Proteomes" id="UP000694904"/>
    </source>
</evidence>
<feature type="region of interest" description="Disordered" evidence="1">
    <location>
        <begin position="149"/>
        <end position="181"/>
    </location>
</feature>
<keyword evidence="3" id="KW-1185">Reference proteome</keyword>
<sequence>MGSQSVPSNCAGCHRLSSSPKVEAIGDKALNCKTQLQQSLHNNWRHKMKHFVARLWLLLAVSHFSITEWVEIAHSQTRPLASSNSNSKQEAVERNANGEGFSTPSAVWLEYQRERFGLRNGQSNPLLVVKNSSSSPPVEVDVVVTPKVETTSRRHSSHVESAEDVDEIEETATEQSDSEDDGELLLPSMQGFLKFLKKMQIGWIKKSALNIENKIKLLKQLRDNFMKVIEQQFSVLWQPTERHRRRRRGLLDESNLEFPPEAALMSINFLTFAVFLIKLVLQVVKIVKSKHYNFAGFNINANVRSP</sequence>
<gene>
    <name evidence="4" type="primary">LOC108611866</name>
</gene>
<name>A0ABM1NZ33_DROAR</name>
<keyword evidence="2" id="KW-0812">Transmembrane</keyword>
<feature type="region of interest" description="Disordered" evidence="1">
    <location>
        <begin position="77"/>
        <end position="99"/>
    </location>
</feature>
<feature type="transmembrane region" description="Helical" evidence="2">
    <location>
        <begin position="262"/>
        <end position="281"/>
    </location>
</feature>
<reference evidence="3" key="2">
    <citation type="journal article" date="2016" name="G3 (Bethesda)">
        <title>Genome Evolution in Three Species of Cactophilic Drosophila.</title>
        <authorList>
            <person name="Sanchez-Flores A."/>
            <person name="Penazola F."/>
            <person name="Carpinteyro-Ponce J."/>
            <person name="Nazario-Yepiz N."/>
            <person name="Abreu-Goodger C."/>
            <person name="Machado C.A."/>
            <person name="Markow T.A."/>
        </authorList>
    </citation>
    <scope>NUCLEOTIDE SEQUENCE [LARGE SCALE GENOMIC DNA]</scope>
</reference>
<keyword evidence="2" id="KW-1133">Transmembrane helix</keyword>
<accession>A0ABM1NZ33</accession>
<reference evidence="3" key="1">
    <citation type="journal article" date="1997" name="Nucleic Acids Res.">
        <title>tRNAscan-SE: a program for improved detection of transfer RNA genes in genomic sequence.</title>
        <authorList>
            <person name="Lowe T.M."/>
            <person name="Eddy S.R."/>
        </authorList>
    </citation>
    <scope>NUCLEOTIDE SEQUENCE [LARGE SCALE GENOMIC DNA]</scope>
</reference>
<dbReference type="Proteomes" id="UP000694904">
    <property type="component" value="Chromosome 2"/>
</dbReference>